<dbReference type="InterPro" id="IPR036291">
    <property type="entry name" value="NAD(P)-bd_dom_sf"/>
</dbReference>
<feature type="domain" description="Gfo/Idh/MocA-like oxidoreductase N-terminal" evidence="1">
    <location>
        <begin position="5"/>
        <end position="136"/>
    </location>
</feature>
<proteinExistence type="predicted"/>
<protein>
    <submittedName>
        <fullName evidence="3">Gfo/Idh/MocA family oxidoreductase</fullName>
    </submittedName>
</protein>
<dbReference type="Proteomes" id="UP001165653">
    <property type="component" value="Unassembled WGS sequence"/>
</dbReference>
<dbReference type="InterPro" id="IPR055170">
    <property type="entry name" value="GFO_IDH_MocA-like_dom"/>
</dbReference>
<comment type="caution">
    <text evidence="3">The sequence shown here is derived from an EMBL/GenBank/DDBJ whole genome shotgun (WGS) entry which is preliminary data.</text>
</comment>
<evidence type="ECO:0000259" key="1">
    <source>
        <dbReference type="Pfam" id="PF01408"/>
    </source>
</evidence>
<dbReference type="Gene3D" id="3.30.360.10">
    <property type="entry name" value="Dihydrodipicolinate Reductase, domain 2"/>
    <property type="match status" value="1"/>
</dbReference>
<reference evidence="3" key="1">
    <citation type="submission" date="2022-10" db="EMBL/GenBank/DDBJ databases">
        <title>Luteolibacter sp. GHJ8, whole genome shotgun sequencing project.</title>
        <authorList>
            <person name="Zhao G."/>
            <person name="Shen L."/>
        </authorList>
    </citation>
    <scope>NUCLEOTIDE SEQUENCE</scope>
    <source>
        <strain evidence="3">GHJ8</strain>
    </source>
</reference>
<dbReference type="PANTHER" id="PTHR43708:SF3">
    <property type="entry name" value="OXIDOREDUCTASE"/>
    <property type="match status" value="1"/>
</dbReference>
<dbReference type="Pfam" id="PF01408">
    <property type="entry name" value="GFO_IDH_MocA"/>
    <property type="match status" value="1"/>
</dbReference>
<evidence type="ECO:0000259" key="2">
    <source>
        <dbReference type="Pfam" id="PF22725"/>
    </source>
</evidence>
<dbReference type="InterPro" id="IPR000683">
    <property type="entry name" value="Gfo/Idh/MocA-like_OxRdtase_N"/>
</dbReference>
<accession>A0ABT3G2E4</accession>
<dbReference type="InterPro" id="IPR051317">
    <property type="entry name" value="Gfo/Idh/MocA_oxidoreduct"/>
</dbReference>
<dbReference type="SUPFAM" id="SSF51735">
    <property type="entry name" value="NAD(P)-binding Rossmann-fold domains"/>
    <property type="match status" value="1"/>
</dbReference>
<dbReference type="PANTHER" id="PTHR43708">
    <property type="entry name" value="CONSERVED EXPRESSED OXIDOREDUCTASE (EUROFUNG)"/>
    <property type="match status" value="1"/>
</dbReference>
<sequence length="386" mass="42031">MNRKLRMGMVGGGRGAFIGGVHRMAANLDGKIELVAGCFSSDPEKSKLSGEDLFLDPSRVYTSHEEMAKAEAALPADKRIDFVSIVVRNNLHVPVSKAFLAAGINVICDKPMALSLAEAKEFADLVKKSGKVFALTHNYTGYPMVKEARAMVKAGKLGRLLKVVAEYPQGYASSAFKEAAPSKIANWRMDPNVSGVSNCMGDIGSHAENLARYITGLEIEELAAELTTYIPGRTLDDDGNVLVRYQDGVKGIIYASQVSTGDENNLNIRVYGTEGSIEWHQEHPNELVVKFLDKPREIWRRGNSYNGPEATAFTRLPFGHPEAFIEAFANIYLAASEAIRDELAGKFPRPEGYDFPSVDDGVAGMAFIEATVKSAQNNAAWTKPGH</sequence>
<gene>
    <name evidence="3" type="ORF">OJ996_10440</name>
</gene>
<dbReference type="EMBL" id="JAPDDR010000005">
    <property type="protein sequence ID" value="MCW1913995.1"/>
    <property type="molecule type" value="Genomic_DNA"/>
</dbReference>
<dbReference type="SUPFAM" id="SSF55347">
    <property type="entry name" value="Glyceraldehyde-3-phosphate dehydrogenase-like, C-terminal domain"/>
    <property type="match status" value="1"/>
</dbReference>
<dbReference type="Gene3D" id="3.40.50.720">
    <property type="entry name" value="NAD(P)-binding Rossmann-like Domain"/>
    <property type="match status" value="1"/>
</dbReference>
<organism evidence="3 4">
    <name type="scientific">Luteolibacter rhizosphaerae</name>
    <dbReference type="NCBI Taxonomy" id="2989719"/>
    <lineage>
        <taxon>Bacteria</taxon>
        <taxon>Pseudomonadati</taxon>
        <taxon>Verrucomicrobiota</taxon>
        <taxon>Verrucomicrobiia</taxon>
        <taxon>Verrucomicrobiales</taxon>
        <taxon>Verrucomicrobiaceae</taxon>
        <taxon>Luteolibacter</taxon>
    </lineage>
</organism>
<feature type="domain" description="GFO/IDH/MocA-like oxidoreductase" evidence="2">
    <location>
        <begin position="146"/>
        <end position="278"/>
    </location>
</feature>
<name>A0ABT3G2E4_9BACT</name>
<evidence type="ECO:0000313" key="3">
    <source>
        <dbReference type="EMBL" id="MCW1913995.1"/>
    </source>
</evidence>
<keyword evidence="4" id="KW-1185">Reference proteome</keyword>
<dbReference type="Pfam" id="PF22725">
    <property type="entry name" value="GFO_IDH_MocA_C3"/>
    <property type="match status" value="1"/>
</dbReference>
<evidence type="ECO:0000313" key="4">
    <source>
        <dbReference type="Proteomes" id="UP001165653"/>
    </source>
</evidence>
<dbReference type="RefSeq" id="WP_264513500.1">
    <property type="nucleotide sequence ID" value="NZ_JAPDDR010000005.1"/>
</dbReference>